<evidence type="ECO:0000256" key="18">
    <source>
        <dbReference type="ARBA" id="ARBA00031890"/>
    </source>
</evidence>
<comment type="pathway">
    <text evidence="4">Carbohydrate degradation; glycolysis; pyruvate from D-glyceraldehyde 3-phosphate: step 1/5.</text>
</comment>
<evidence type="ECO:0000259" key="22">
    <source>
        <dbReference type="Pfam" id="PF02800"/>
    </source>
</evidence>
<dbReference type="Proteomes" id="UP001652641">
    <property type="component" value="Chromosome 2"/>
</dbReference>
<evidence type="ECO:0000256" key="21">
    <source>
        <dbReference type="ARBA" id="ARBA00048005"/>
    </source>
</evidence>
<evidence type="ECO:0000313" key="24">
    <source>
        <dbReference type="RefSeq" id="XP_072600794.1"/>
    </source>
</evidence>
<evidence type="ECO:0000256" key="12">
    <source>
        <dbReference type="ARBA" id="ARBA00022845"/>
    </source>
</evidence>
<comment type="catalytic activity">
    <reaction evidence="21">
        <text>S-nitroso-L-cysteinyl-[GAPDH] + L-cysteinyl-[protein] = L-cysteinyl-[GAPDH] + S-nitroso-L-cysteinyl-[protein]</text>
        <dbReference type="Rhea" id="RHEA:66684"/>
        <dbReference type="Rhea" id="RHEA-COMP:10131"/>
        <dbReference type="Rhea" id="RHEA-COMP:17089"/>
        <dbReference type="Rhea" id="RHEA-COMP:17090"/>
        <dbReference type="Rhea" id="RHEA-COMP:17091"/>
        <dbReference type="ChEBI" id="CHEBI:29950"/>
        <dbReference type="ChEBI" id="CHEBI:149494"/>
    </reaction>
    <physiologicalReaction direction="left-to-right" evidence="21">
        <dbReference type="Rhea" id="RHEA:66685"/>
    </physiologicalReaction>
</comment>
<comment type="similarity">
    <text evidence="5">Belongs to the glyceraldehyde-3-phosphate dehydrogenase family.</text>
</comment>
<evidence type="ECO:0000256" key="8">
    <source>
        <dbReference type="ARBA" id="ARBA00022490"/>
    </source>
</evidence>
<evidence type="ECO:0000313" key="23">
    <source>
        <dbReference type="Proteomes" id="UP001652641"/>
    </source>
</evidence>
<dbReference type="EC" id="1.2.1.12" evidence="6"/>
<sequence>MFLMGKNHEKYDNSLKIVSNASCNNCLTTVAKVIHYNLDTMEGLVNTVCVITATQKTMDGSSGKLCVLVIDLINCLEKAAKYNDIKKMVKLASKGPFKGILRFGEDQVVSCDFNSDVYSSTLNAGAGTALSDHCIKLISQDDGEFGYSKKLVDLMVYMASKE</sequence>
<evidence type="ECO:0000256" key="1">
    <source>
        <dbReference type="ARBA" id="ARBA00004123"/>
    </source>
</evidence>
<evidence type="ECO:0000256" key="13">
    <source>
        <dbReference type="ARBA" id="ARBA00023002"/>
    </source>
</evidence>
<organism evidence="23 24">
    <name type="scientific">Vulpes vulpes</name>
    <name type="common">Red fox</name>
    <dbReference type="NCBI Taxonomy" id="9627"/>
    <lineage>
        <taxon>Eukaryota</taxon>
        <taxon>Metazoa</taxon>
        <taxon>Chordata</taxon>
        <taxon>Craniata</taxon>
        <taxon>Vertebrata</taxon>
        <taxon>Euteleostomi</taxon>
        <taxon>Mammalia</taxon>
        <taxon>Eutheria</taxon>
        <taxon>Laurasiatheria</taxon>
        <taxon>Carnivora</taxon>
        <taxon>Caniformia</taxon>
        <taxon>Canidae</taxon>
        <taxon>Vulpes</taxon>
    </lineage>
</organism>
<evidence type="ECO:0000256" key="7">
    <source>
        <dbReference type="ARBA" id="ARBA00021022"/>
    </source>
</evidence>
<name>A0ABM4ZE37_VULVU</name>
<keyword evidence="9" id="KW-0808">Transferase</keyword>
<comment type="catalytic activity">
    <reaction evidence="20">
        <text>D-glyceraldehyde 3-phosphate + phosphate + NAD(+) = (2R)-3-phospho-glyceroyl phosphate + NADH + H(+)</text>
        <dbReference type="Rhea" id="RHEA:10300"/>
        <dbReference type="ChEBI" id="CHEBI:15378"/>
        <dbReference type="ChEBI" id="CHEBI:43474"/>
        <dbReference type="ChEBI" id="CHEBI:57540"/>
        <dbReference type="ChEBI" id="CHEBI:57604"/>
        <dbReference type="ChEBI" id="CHEBI:57945"/>
        <dbReference type="ChEBI" id="CHEBI:59776"/>
        <dbReference type="EC" id="1.2.1.12"/>
    </reaction>
</comment>
<evidence type="ECO:0000256" key="19">
    <source>
        <dbReference type="ARBA" id="ARBA00046997"/>
    </source>
</evidence>
<evidence type="ECO:0000256" key="6">
    <source>
        <dbReference type="ARBA" id="ARBA00013119"/>
    </source>
</evidence>
<evidence type="ECO:0000256" key="11">
    <source>
        <dbReference type="ARBA" id="ARBA00022799"/>
    </source>
</evidence>
<keyword evidence="23" id="KW-1185">Reference proteome</keyword>
<keyword evidence="12" id="KW-0810">Translation regulation</keyword>
<keyword evidence="11" id="KW-0702">S-nitrosylation</keyword>
<evidence type="ECO:0000256" key="17">
    <source>
        <dbReference type="ARBA" id="ARBA00023242"/>
    </source>
</evidence>
<keyword evidence="8" id="KW-0963">Cytoplasm</keyword>
<dbReference type="GeneID" id="140596263"/>
<keyword evidence="13" id="KW-0560">Oxidoreductase</keyword>
<accession>A0ABM4ZE37</accession>
<keyword evidence="15" id="KW-0324">Glycolysis</keyword>
<evidence type="ECO:0000256" key="2">
    <source>
        <dbReference type="ARBA" id="ARBA00004245"/>
    </source>
</evidence>
<comment type="subunit">
    <text evidence="19">Homotetramer. Interacts with TPPP; the interaction is direct. Interacts (when S-nitrosylated) with SIAH1; leading to nuclear translocation. Interacts with RILPL1/GOSPEL, leading to prevent the interaction between GAPDH and SIAH1 and prevent nuclear translocation. Interacts with CHP1; the interaction increases the binding of CHP1 with microtubules. Associates with microtubules. Interacts with EIF1AD, USP25, PRKCI and WARS1. Interacts with phosphorylated RPL13A; inhibited by oxidatively-modified low-densitity lipoprotein (LDL(ox)). Component of the GAIT complex. Interacts with FKBP6; leading to inhibit GAPDH catalytic activity. Interacts with TRAF2, promoting TRAF2 ubiquitination. Interacts with TRAF3, promoting TRAF3 ubiquitination.</text>
</comment>
<keyword evidence="16" id="KW-0206">Cytoskeleton</keyword>
<dbReference type="Pfam" id="PF02800">
    <property type="entry name" value="Gp_dh_C"/>
    <property type="match status" value="1"/>
</dbReference>
<keyword evidence="14" id="KW-0520">NAD</keyword>
<dbReference type="SUPFAM" id="SSF55347">
    <property type="entry name" value="Glyceraldehyde-3-phosphate dehydrogenase-like, C-terminal domain"/>
    <property type="match status" value="1"/>
</dbReference>
<evidence type="ECO:0000256" key="3">
    <source>
        <dbReference type="ARBA" id="ARBA00004514"/>
    </source>
</evidence>
<evidence type="ECO:0000256" key="4">
    <source>
        <dbReference type="ARBA" id="ARBA00004869"/>
    </source>
</evidence>
<protein>
    <recommendedName>
        <fullName evidence="7">Glyceraldehyde-3-phosphate dehydrogenase</fullName>
        <ecNumber evidence="6">1.2.1.12</ecNumber>
    </recommendedName>
    <alternativeName>
        <fullName evidence="18">Peptidyl-cysteine S-nitrosylase GAPDH</fullName>
    </alternativeName>
</protein>
<evidence type="ECO:0000256" key="14">
    <source>
        <dbReference type="ARBA" id="ARBA00023027"/>
    </source>
</evidence>
<proteinExistence type="inferred from homology"/>
<dbReference type="PANTHER" id="PTHR10836:SF111">
    <property type="entry name" value="GLYCERALDEHYDE-3-PHOSPHATE DEHYDROGENASE"/>
    <property type="match status" value="1"/>
</dbReference>
<evidence type="ECO:0000256" key="9">
    <source>
        <dbReference type="ARBA" id="ARBA00022679"/>
    </source>
</evidence>
<reference evidence="24" key="2">
    <citation type="submission" date="2025-08" db="UniProtKB">
        <authorList>
            <consortium name="RefSeq"/>
        </authorList>
    </citation>
    <scope>IDENTIFICATION</scope>
    <source>
        <tissue evidence="24">Cell line</tissue>
    </source>
</reference>
<dbReference type="PANTHER" id="PTHR10836">
    <property type="entry name" value="GLYCERALDEHYDE 3-PHOSPHATE DEHYDROGENASE"/>
    <property type="match status" value="1"/>
</dbReference>
<dbReference type="Gene3D" id="3.30.360.10">
    <property type="entry name" value="Dihydrodipicolinate Reductase, domain 2"/>
    <property type="match status" value="2"/>
</dbReference>
<dbReference type="SUPFAM" id="SSF51735">
    <property type="entry name" value="NAD(P)-binding Rossmann-fold domains"/>
    <property type="match status" value="1"/>
</dbReference>
<dbReference type="Gene3D" id="3.40.50.720">
    <property type="entry name" value="NAD(P)-binding Rossmann-like Domain"/>
    <property type="match status" value="2"/>
</dbReference>
<comment type="subcellular location">
    <subcellularLocation>
        <location evidence="2">Cytoplasm</location>
        <location evidence="2">Cytoskeleton</location>
    </subcellularLocation>
    <subcellularLocation>
        <location evidence="3">Cytoplasm</location>
        <location evidence="3">Cytosol</location>
    </subcellularLocation>
    <subcellularLocation>
        <location evidence="1">Nucleus</location>
    </subcellularLocation>
</comment>
<dbReference type="InterPro" id="IPR020831">
    <property type="entry name" value="GlycerAld/Erythrose_P_DH"/>
</dbReference>
<gene>
    <name evidence="24" type="primary">LOC140596263</name>
</gene>
<evidence type="ECO:0000256" key="16">
    <source>
        <dbReference type="ARBA" id="ARBA00023212"/>
    </source>
</evidence>
<evidence type="ECO:0000256" key="10">
    <source>
        <dbReference type="ARBA" id="ARBA00022703"/>
    </source>
</evidence>
<reference evidence="23" key="1">
    <citation type="submission" date="2025-05" db="UniProtKB">
        <authorList>
            <consortium name="RefSeq"/>
        </authorList>
    </citation>
    <scope>NUCLEOTIDE SEQUENCE [LARGE SCALE GENOMIC DNA]</scope>
</reference>
<evidence type="ECO:0000256" key="15">
    <source>
        <dbReference type="ARBA" id="ARBA00023152"/>
    </source>
</evidence>
<dbReference type="InterPro" id="IPR036291">
    <property type="entry name" value="NAD(P)-bd_dom_sf"/>
</dbReference>
<evidence type="ECO:0000256" key="20">
    <source>
        <dbReference type="ARBA" id="ARBA00047698"/>
    </source>
</evidence>
<keyword evidence="17" id="KW-0539">Nucleus</keyword>
<keyword evidence="10" id="KW-0053">Apoptosis</keyword>
<dbReference type="InterPro" id="IPR020829">
    <property type="entry name" value="GlycerAld_3-P_DH_cat"/>
</dbReference>
<dbReference type="RefSeq" id="XP_072600794.1">
    <property type="nucleotide sequence ID" value="XM_072744693.1"/>
</dbReference>
<feature type="domain" description="Glyceraldehyde 3-phosphate dehydrogenase catalytic" evidence="22">
    <location>
        <begin position="67"/>
        <end position="139"/>
    </location>
</feature>
<evidence type="ECO:0000256" key="5">
    <source>
        <dbReference type="ARBA" id="ARBA00007406"/>
    </source>
</evidence>